<reference evidence="2" key="2">
    <citation type="submission" date="2023-01" db="EMBL/GenBank/DDBJ databases">
        <authorList>
            <person name="Sun Q."/>
            <person name="Evtushenko L."/>
        </authorList>
    </citation>
    <scope>NUCLEOTIDE SEQUENCE</scope>
    <source>
        <strain evidence="2">VKM B-2222</strain>
    </source>
</reference>
<gene>
    <name evidence="2" type="ORF">GCM10017635_11220</name>
</gene>
<evidence type="ECO:0000313" key="3">
    <source>
        <dbReference type="Proteomes" id="UP001143349"/>
    </source>
</evidence>
<protein>
    <recommendedName>
        <fullName evidence="4">Transposase</fullName>
    </recommendedName>
</protein>
<sequence length="54" mass="5584">MGVFATIMTEQAAGAQETGIVMIDATHARAHRTASSLAVQKGSPTAERADQEAV</sequence>
<organism evidence="2 3">
    <name type="scientific">Paracoccus kondratievae</name>
    <dbReference type="NCBI Taxonomy" id="135740"/>
    <lineage>
        <taxon>Bacteria</taxon>
        <taxon>Pseudomonadati</taxon>
        <taxon>Pseudomonadota</taxon>
        <taxon>Alphaproteobacteria</taxon>
        <taxon>Rhodobacterales</taxon>
        <taxon>Paracoccaceae</taxon>
        <taxon>Paracoccus</taxon>
    </lineage>
</organism>
<accession>A0AAD3NXD5</accession>
<reference evidence="2" key="1">
    <citation type="journal article" date="2014" name="Int. J. Syst. Evol. Microbiol.">
        <title>Complete genome sequence of Corynebacterium casei LMG S-19264T (=DSM 44701T), isolated from a smear-ripened cheese.</title>
        <authorList>
            <consortium name="US DOE Joint Genome Institute (JGI-PGF)"/>
            <person name="Walter F."/>
            <person name="Albersmeier A."/>
            <person name="Kalinowski J."/>
            <person name="Ruckert C."/>
        </authorList>
    </citation>
    <scope>NUCLEOTIDE SEQUENCE</scope>
    <source>
        <strain evidence="2">VKM B-2222</strain>
    </source>
</reference>
<keyword evidence="3" id="KW-1185">Reference proteome</keyword>
<proteinExistence type="predicted"/>
<name>A0AAD3NXD5_9RHOB</name>
<evidence type="ECO:0000256" key="1">
    <source>
        <dbReference type="SAM" id="MobiDB-lite"/>
    </source>
</evidence>
<feature type="region of interest" description="Disordered" evidence="1">
    <location>
        <begin position="34"/>
        <end position="54"/>
    </location>
</feature>
<dbReference type="AlphaFoldDB" id="A0AAD3NXD5"/>
<evidence type="ECO:0008006" key="4">
    <source>
        <dbReference type="Google" id="ProtNLM"/>
    </source>
</evidence>
<comment type="caution">
    <text evidence="2">The sequence shown here is derived from an EMBL/GenBank/DDBJ whole genome shotgun (WGS) entry which is preliminary data.</text>
</comment>
<evidence type="ECO:0000313" key="2">
    <source>
        <dbReference type="EMBL" id="GLK63652.1"/>
    </source>
</evidence>
<dbReference type="Proteomes" id="UP001143349">
    <property type="component" value="Unassembled WGS sequence"/>
</dbReference>
<dbReference type="EMBL" id="BSFH01000020">
    <property type="protein sequence ID" value="GLK63652.1"/>
    <property type="molecule type" value="Genomic_DNA"/>
</dbReference>